<dbReference type="AlphaFoldDB" id="A0A3N4G252"/>
<dbReference type="Proteomes" id="UP000267536">
    <property type="component" value="Unassembled WGS sequence"/>
</dbReference>
<evidence type="ECO:0000313" key="2">
    <source>
        <dbReference type="Proteomes" id="UP000267536"/>
    </source>
</evidence>
<reference evidence="1 2" key="1">
    <citation type="submission" date="2018-11" db="EMBL/GenBank/DDBJ databases">
        <title>Draft genome sequence of Gordonia sp. RS15-1S isolated from rice stems.</title>
        <authorList>
            <person name="Muangham S."/>
        </authorList>
    </citation>
    <scope>NUCLEOTIDE SEQUENCE [LARGE SCALE GENOMIC DNA]</scope>
    <source>
        <strain evidence="1 2">RS15-1S</strain>
    </source>
</reference>
<name>A0A3N4G252_9ACTN</name>
<proteinExistence type="predicted"/>
<organism evidence="1 2">
    <name type="scientific">Gordonia oryzae</name>
    <dbReference type="NCBI Taxonomy" id="2487349"/>
    <lineage>
        <taxon>Bacteria</taxon>
        <taxon>Bacillati</taxon>
        <taxon>Actinomycetota</taxon>
        <taxon>Actinomycetes</taxon>
        <taxon>Mycobacteriales</taxon>
        <taxon>Gordoniaceae</taxon>
        <taxon>Gordonia</taxon>
    </lineage>
</organism>
<accession>A0A3N4G252</accession>
<gene>
    <name evidence="1" type="ORF">EF294_20120</name>
</gene>
<comment type="caution">
    <text evidence="1">The sequence shown here is derived from an EMBL/GenBank/DDBJ whole genome shotgun (WGS) entry which is preliminary data.</text>
</comment>
<keyword evidence="2" id="KW-1185">Reference proteome</keyword>
<dbReference type="EMBL" id="RKMH01000020">
    <property type="protein sequence ID" value="RPA57022.1"/>
    <property type="molecule type" value="Genomic_DNA"/>
</dbReference>
<evidence type="ECO:0000313" key="1">
    <source>
        <dbReference type="EMBL" id="RPA57022.1"/>
    </source>
</evidence>
<sequence length="77" mass="8062">MDDPGFPGLPHSARTGFIAFEYADDAGARHFERLSPDMSSGASQAVVAPYPAGARVHGGTVPLSDIADHINAAVRRD</sequence>
<protein>
    <submittedName>
        <fullName evidence="1">Uncharacterized protein</fullName>
    </submittedName>
</protein>